<evidence type="ECO:0008006" key="3">
    <source>
        <dbReference type="Google" id="ProtNLM"/>
    </source>
</evidence>
<organism evidence="1 2">
    <name type="scientific">Enterospora canceri</name>
    <dbReference type="NCBI Taxonomy" id="1081671"/>
    <lineage>
        <taxon>Eukaryota</taxon>
        <taxon>Fungi</taxon>
        <taxon>Fungi incertae sedis</taxon>
        <taxon>Microsporidia</taxon>
        <taxon>Enterocytozoonidae</taxon>
        <taxon>Enterospora</taxon>
    </lineage>
</organism>
<dbReference type="EMBL" id="LWDP01000006">
    <property type="protein sequence ID" value="ORD94932.1"/>
    <property type="molecule type" value="Genomic_DNA"/>
</dbReference>
<evidence type="ECO:0000313" key="1">
    <source>
        <dbReference type="EMBL" id="ORD94932.1"/>
    </source>
</evidence>
<proteinExistence type="predicted"/>
<sequence>MDWMSLGLIGLVHGSDGVFLKTKRDLFVYSHDNVAHTGLRSLATPYIIEYSGGRISFRIIGTNRQLVVDESTHILHNCDSRSGMNHQFRLEYKNDGLFQLQMAVNGFYYCVTDINNDLKLMECDDDEGDRQLFRLEATHRLVMQ</sequence>
<dbReference type="InterPro" id="IPR035992">
    <property type="entry name" value="Ricin_B-like_lectins"/>
</dbReference>
<reference evidence="1 2" key="1">
    <citation type="journal article" date="2017" name="Environ. Microbiol.">
        <title>Decay of the glycolytic pathway and adaptation to intranuclear parasitism within Enterocytozoonidae microsporidia.</title>
        <authorList>
            <person name="Wiredu Boakye D."/>
            <person name="Jaroenlak P."/>
            <person name="Prachumwat A."/>
            <person name="Williams T.A."/>
            <person name="Bateman K.S."/>
            <person name="Itsathitphaisarn O."/>
            <person name="Sritunyalucksana K."/>
            <person name="Paszkiewicz K.H."/>
            <person name="Moore K.A."/>
            <person name="Stentiford G.D."/>
            <person name="Williams B.A."/>
        </authorList>
    </citation>
    <scope>NUCLEOTIDE SEQUENCE [LARGE SCALE GENOMIC DNA]</scope>
    <source>
        <strain evidence="1 2">GB1</strain>
    </source>
</reference>
<accession>A0A1Y1S907</accession>
<protein>
    <recommendedName>
        <fullName evidence="3">Ricin B lectin domain-containing protein</fullName>
    </recommendedName>
</protein>
<dbReference type="AlphaFoldDB" id="A0A1Y1S907"/>
<dbReference type="VEuPathDB" id="MicrosporidiaDB:ECANGB1_1892"/>
<gene>
    <name evidence="1" type="ORF">ECANGB1_1892</name>
</gene>
<evidence type="ECO:0000313" key="2">
    <source>
        <dbReference type="Proteomes" id="UP000192639"/>
    </source>
</evidence>
<dbReference type="SUPFAM" id="SSF50370">
    <property type="entry name" value="Ricin B-like lectins"/>
    <property type="match status" value="1"/>
</dbReference>
<name>A0A1Y1S907_9MICR</name>
<keyword evidence="2" id="KW-1185">Reference proteome</keyword>
<dbReference type="Proteomes" id="UP000192639">
    <property type="component" value="Unassembled WGS sequence"/>
</dbReference>
<comment type="caution">
    <text evidence="1">The sequence shown here is derived from an EMBL/GenBank/DDBJ whole genome shotgun (WGS) entry which is preliminary data.</text>
</comment>